<gene>
    <name evidence="7" type="ORF">F1721_27610</name>
</gene>
<keyword evidence="2 4" id="KW-0732">Signal</keyword>
<keyword evidence="8" id="KW-1185">Reference proteome</keyword>
<sequence length="465" mass="50132">MKRIVIAGLAALCLTGCASATAEQQLAWEPCGGPPGYECASVEVPVDWDAPDGAKTSLRIARLPSTDPAQRLGSVVFNPGGPGASGIEDLAAGAENVTDLRTRFDVVTWEPRGSWPTWTGAQQEACATTGPEFSFPRNQAEFDAKAAENAAVADRCRELAPELYANMDSASHARDLDAIREALGEDQLNYFGQSYGGVIGASYARLFPQNVRTMFLDSIVNHTADDARADELRAAERTDLFNRFVTWCDETDSCSMHGQDVRAVWRTLLAEADRHPIPVAGTDLSYSAFDLENAMQPFLSVARYAELDKAIADARNGDATAFTLPSQGRKAWHPNALLATQCADGFTYRTYEEFEAAADRARRLAPDFPHALPGLQTTCLGWPEVTNPRGPLNGTNLPPILGAAGANERLTTREVTSHVPGSTVIEFPGVHHGLYMSAGNRCVIAHANRYFTDGTLPPEGTICEA</sequence>
<evidence type="ECO:0000313" key="8">
    <source>
        <dbReference type="Proteomes" id="UP000323946"/>
    </source>
</evidence>
<comment type="similarity">
    <text evidence="1">Belongs to the peptidase S33 family.</text>
</comment>
<accession>A0A5M7BH15</accession>
<dbReference type="RefSeq" id="WP_150069712.1">
    <property type="nucleotide sequence ID" value="NZ_JBEPDJ010000007.1"/>
</dbReference>
<keyword evidence="3 7" id="KW-0378">Hydrolase</keyword>
<reference evidence="7 8" key="1">
    <citation type="submission" date="2019-09" db="EMBL/GenBank/DDBJ databases">
        <title>Draft genome sequence of the thermophilic Saccharopolyspora hirsuta VKM Ac-666T.</title>
        <authorList>
            <person name="Lobastova T.G."/>
            <person name="Fokina V."/>
            <person name="Bragin E.Y."/>
            <person name="Shtratnikova V.Y."/>
            <person name="Starodumova I.P."/>
            <person name="Tarlachkov S.V."/>
            <person name="Donova M.V."/>
        </authorList>
    </citation>
    <scope>NUCLEOTIDE SEQUENCE [LARGE SCALE GENOMIC DNA]</scope>
    <source>
        <strain evidence="7 8">VKM Ac-666</strain>
    </source>
</reference>
<dbReference type="SUPFAM" id="SSF53474">
    <property type="entry name" value="alpha/beta-Hydrolases"/>
    <property type="match status" value="1"/>
</dbReference>
<evidence type="ECO:0000259" key="5">
    <source>
        <dbReference type="Pfam" id="PF00561"/>
    </source>
</evidence>
<dbReference type="Gene3D" id="3.40.50.1820">
    <property type="entry name" value="alpha/beta hydrolase"/>
    <property type="match status" value="1"/>
</dbReference>
<feature type="chain" id="PRO_5039599778" evidence="4">
    <location>
        <begin position="23"/>
        <end position="465"/>
    </location>
</feature>
<feature type="signal peptide" evidence="4">
    <location>
        <begin position="1"/>
        <end position="22"/>
    </location>
</feature>
<evidence type="ECO:0000256" key="2">
    <source>
        <dbReference type="ARBA" id="ARBA00022729"/>
    </source>
</evidence>
<dbReference type="EMBL" id="VWPH01000014">
    <property type="protein sequence ID" value="KAA5828792.1"/>
    <property type="molecule type" value="Genomic_DNA"/>
</dbReference>
<evidence type="ECO:0000259" key="6">
    <source>
        <dbReference type="Pfam" id="PF08386"/>
    </source>
</evidence>
<organism evidence="7 8">
    <name type="scientific">Saccharopolyspora hirsuta</name>
    <dbReference type="NCBI Taxonomy" id="1837"/>
    <lineage>
        <taxon>Bacteria</taxon>
        <taxon>Bacillati</taxon>
        <taxon>Actinomycetota</taxon>
        <taxon>Actinomycetes</taxon>
        <taxon>Pseudonocardiales</taxon>
        <taxon>Pseudonocardiaceae</taxon>
        <taxon>Saccharopolyspora</taxon>
    </lineage>
</organism>
<dbReference type="SMR" id="A0A5M7BH15"/>
<evidence type="ECO:0000256" key="1">
    <source>
        <dbReference type="ARBA" id="ARBA00010088"/>
    </source>
</evidence>
<dbReference type="PANTHER" id="PTHR43248:SF29">
    <property type="entry name" value="TRIPEPTIDYL AMINOPEPTIDASE"/>
    <property type="match status" value="1"/>
</dbReference>
<dbReference type="Proteomes" id="UP000323946">
    <property type="component" value="Unassembled WGS sequence"/>
</dbReference>
<dbReference type="InterPro" id="IPR000073">
    <property type="entry name" value="AB_hydrolase_1"/>
</dbReference>
<dbReference type="InterPro" id="IPR029058">
    <property type="entry name" value="AB_hydrolase_fold"/>
</dbReference>
<dbReference type="Pfam" id="PF08386">
    <property type="entry name" value="Abhydrolase_4"/>
    <property type="match status" value="1"/>
</dbReference>
<evidence type="ECO:0000313" key="7">
    <source>
        <dbReference type="EMBL" id="KAA5828792.1"/>
    </source>
</evidence>
<proteinExistence type="inferred from homology"/>
<dbReference type="InterPro" id="IPR051601">
    <property type="entry name" value="Serine_prot/Carboxylest_S33"/>
</dbReference>
<evidence type="ECO:0000256" key="4">
    <source>
        <dbReference type="SAM" id="SignalP"/>
    </source>
</evidence>
<dbReference type="PANTHER" id="PTHR43248">
    <property type="entry name" value="2-SUCCINYL-6-HYDROXY-2,4-CYCLOHEXADIENE-1-CARBOXYLATE SYNTHASE"/>
    <property type="match status" value="1"/>
</dbReference>
<dbReference type="OrthoDB" id="4006962at2"/>
<dbReference type="Pfam" id="PF00561">
    <property type="entry name" value="Abhydrolase_1"/>
    <property type="match status" value="1"/>
</dbReference>
<dbReference type="InterPro" id="IPR013595">
    <property type="entry name" value="Pept_S33_TAP-like_C"/>
</dbReference>
<protein>
    <submittedName>
        <fullName evidence="7">Alpha/beta hydrolase</fullName>
    </submittedName>
</protein>
<dbReference type="GO" id="GO:0016787">
    <property type="term" value="F:hydrolase activity"/>
    <property type="evidence" value="ECO:0007669"/>
    <property type="project" value="UniProtKB-KW"/>
</dbReference>
<feature type="domain" description="Peptidase S33 tripeptidyl aminopeptidase-like C-terminal" evidence="6">
    <location>
        <begin position="398"/>
        <end position="463"/>
    </location>
</feature>
<evidence type="ECO:0000256" key="3">
    <source>
        <dbReference type="ARBA" id="ARBA00022801"/>
    </source>
</evidence>
<name>A0A5M7BH15_SACHI</name>
<dbReference type="AlphaFoldDB" id="A0A5M7BH15"/>
<feature type="domain" description="AB hydrolase-1" evidence="5">
    <location>
        <begin position="75"/>
        <end position="267"/>
    </location>
</feature>
<comment type="caution">
    <text evidence="7">The sequence shown here is derived from an EMBL/GenBank/DDBJ whole genome shotgun (WGS) entry which is preliminary data.</text>
</comment>